<evidence type="ECO:0000256" key="9">
    <source>
        <dbReference type="ARBA" id="ARBA00023679"/>
    </source>
</evidence>
<dbReference type="Gene3D" id="3.90.79.20">
    <property type="match status" value="1"/>
</dbReference>
<dbReference type="InterPro" id="IPR015797">
    <property type="entry name" value="NUDIX_hydrolase-like_dom_sf"/>
</dbReference>
<dbReference type="InterPro" id="IPR020084">
    <property type="entry name" value="NUDIX_hydrolase_CS"/>
</dbReference>
<dbReference type="PANTHER" id="PTHR42904:SF6">
    <property type="entry name" value="NAD-CAPPED RNA HYDROLASE NUDT12"/>
    <property type="match status" value="1"/>
</dbReference>
<dbReference type="Proteomes" id="UP000054560">
    <property type="component" value="Unassembled WGS sequence"/>
</dbReference>
<dbReference type="eggNOG" id="KOG3084">
    <property type="taxonomic scope" value="Eukaryota"/>
</dbReference>
<dbReference type="RefSeq" id="XP_014160313.1">
    <property type="nucleotide sequence ID" value="XM_014304838.1"/>
</dbReference>
<dbReference type="InterPro" id="IPR015376">
    <property type="entry name" value="Znr_NADH_PPase"/>
</dbReference>
<dbReference type="GO" id="GO:0046872">
    <property type="term" value="F:metal ion binding"/>
    <property type="evidence" value="ECO:0007669"/>
    <property type="project" value="UniProtKB-KW"/>
</dbReference>
<dbReference type="InterPro" id="IPR000086">
    <property type="entry name" value="NUDIX_hydrolase_dom"/>
</dbReference>
<evidence type="ECO:0000256" key="2">
    <source>
        <dbReference type="ARBA" id="ARBA00001947"/>
    </source>
</evidence>
<evidence type="ECO:0000256" key="8">
    <source>
        <dbReference type="ARBA" id="ARBA00023027"/>
    </source>
</evidence>
<dbReference type="GO" id="GO:0006742">
    <property type="term" value="P:NADP+ catabolic process"/>
    <property type="evidence" value="ECO:0007669"/>
    <property type="project" value="TreeGrafter"/>
</dbReference>
<evidence type="ECO:0000313" key="12">
    <source>
        <dbReference type="Proteomes" id="UP000054560"/>
    </source>
</evidence>
<evidence type="ECO:0000256" key="7">
    <source>
        <dbReference type="ARBA" id="ARBA00022842"/>
    </source>
</evidence>
<feature type="domain" description="Nudix hydrolase" evidence="10">
    <location>
        <begin position="288"/>
        <end position="414"/>
    </location>
</feature>
<dbReference type="GO" id="GO:0035529">
    <property type="term" value="F:NADH pyrophosphatase activity"/>
    <property type="evidence" value="ECO:0007669"/>
    <property type="project" value="TreeGrafter"/>
</dbReference>
<proteinExistence type="inferred from homology"/>
<evidence type="ECO:0000256" key="6">
    <source>
        <dbReference type="ARBA" id="ARBA00022801"/>
    </source>
</evidence>
<gene>
    <name evidence="11" type="ORF">SARC_01461</name>
</gene>
<comment type="similarity">
    <text evidence="3">Belongs to the Nudix hydrolase family. NudC subfamily.</text>
</comment>
<dbReference type="InterPro" id="IPR050241">
    <property type="entry name" value="NAD-cap_RNA_hydrolase_NudC"/>
</dbReference>
<dbReference type="InterPro" id="IPR049734">
    <property type="entry name" value="NudC-like_C"/>
</dbReference>
<dbReference type="GO" id="GO:0005777">
    <property type="term" value="C:peroxisome"/>
    <property type="evidence" value="ECO:0007669"/>
    <property type="project" value="TreeGrafter"/>
</dbReference>
<evidence type="ECO:0000256" key="3">
    <source>
        <dbReference type="ARBA" id="ARBA00009595"/>
    </source>
</evidence>
<evidence type="ECO:0000259" key="10">
    <source>
        <dbReference type="PROSITE" id="PS51462"/>
    </source>
</evidence>
<keyword evidence="6" id="KW-0378">Hydrolase</keyword>
<dbReference type="AlphaFoldDB" id="A0A0L0GBZ0"/>
<comment type="catalytic activity">
    <reaction evidence="9">
        <text>a 5'-end NAD(+)-phospho-ribonucleoside in mRNA + H2O = a 5'-end phospho-adenosine-phospho-ribonucleoside in mRNA + beta-nicotinamide D-ribonucleotide + 2 H(+)</text>
        <dbReference type="Rhea" id="RHEA:60876"/>
        <dbReference type="Rhea" id="RHEA-COMP:15698"/>
        <dbReference type="Rhea" id="RHEA-COMP:15719"/>
        <dbReference type="ChEBI" id="CHEBI:14649"/>
        <dbReference type="ChEBI" id="CHEBI:15377"/>
        <dbReference type="ChEBI" id="CHEBI:15378"/>
        <dbReference type="ChEBI" id="CHEBI:144029"/>
        <dbReference type="ChEBI" id="CHEBI:144051"/>
    </reaction>
    <physiologicalReaction direction="left-to-right" evidence="9">
        <dbReference type="Rhea" id="RHEA:60877"/>
    </physiologicalReaction>
</comment>
<evidence type="ECO:0000256" key="1">
    <source>
        <dbReference type="ARBA" id="ARBA00001946"/>
    </source>
</evidence>
<evidence type="ECO:0000256" key="5">
    <source>
        <dbReference type="ARBA" id="ARBA00022723"/>
    </source>
</evidence>
<dbReference type="SUPFAM" id="SSF55811">
    <property type="entry name" value="Nudix"/>
    <property type="match status" value="1"/>
</dbReference>
<protein>
    <recommendedName>
        <fullName evidence="4">NAD(+) diphosphatase</fullName>
        <ecNumber evidence="4">3.6.1.22</ecNumber>
    </recommendedName>
</protein>
<name>A0A0L0GBZ0_9EUKA</name>
<dbReference type="GeneID" id="25901965"/>
<dbReference type="GO" id="GO:0005829">
    <property type="term" value="C:cytosol"/>
    <property type="evidence" value="ECO:0007669"/>
    <property type="project" value="TreeGrafter"/>
</dbReference>
<dbReference type="EMBL" id="KQ241653">
    <property type="protein sequence ID" value="KNC86411.1"/>
    <property type="molecule type" value="Genomic_DNA"/>
</dbReference>
<dbReference type="OrthoDB" id="10249612at2759"/>
<dbReference type="EC" id="3.6.1.22" evidence="4"/>
<accession>A0A0L0GBZ0</accession>
<keyword evidence="8" id="KW-0520">NAD</keyword>
<keyword evidence="12" id="KW-1185">Reference proteome</keyword>
<dbReference type="PROSITE" id="PS00893">
    <property type="entry name" value="NUDIX_BOX"/>
    <property type="match status" value="1"/>
</dbReference>
<dbReference type="STRING" id="667725.A0A0L0GBZ0"/>
<dbReference type="GO" id="GO:0019677">
    <property type="term" value="P:NAD+ catabolic process"/>
    <property type="evidence" value="ECO:0007669"/>
    <property type="project" value="TreeGrafter"/>
</dbReference>
<dbReference type="PANTHER" id="PTHR42904">
    <property type="entry name" value="NUDIX HYDROLASE, NUDC SUBFAMILY"/>
    <property type="match status" value="1"/>
</dbReference>
<keyword evidence="5" id="KW-0479">Metal-binding</keyword>
<dbReference type="CDD" id="cd03429">
    <property type="entry name" value="NUDIX_NADH_pyrophosphatase_Nudt13"/>
    <property type="match status" value="1"/>
</dbReference>
<comment type="cofactor">
    <cofactor evidence="2">
        <name>Zn(2+)</name>
        <dbReference type="ChEBI" id="CHEBI:29105"/>
    </cofactor>
</comment>
<dbReference type="Pfam" id="PF09296">
    <property type="entry name" value="NUDIX-like"/>
    <property type="match status" value="1"/>
</dbReference>
<dbReference type="PROSITE" id="PS51462">
    <property type="entry name" value="NUDIX"/>
    <property type="match status" value="1"/>
</dbReference>
<dbReference type="Pfam" id="PF00293">
    <property type="entry name" value="NUDIX"/>
    <property type="match status" value="1"/>
</dbReference>
<dbReference type="Gene3D" id="3.90.79.10">
    <property type="entry name" value="Nucleoside Triphosphate Pyrophosphohydrolase"/>
    <property type="match status" value="1"/>
</dbReference>
<evidence type="ECO:0000313" key="11">
    <source>
        <dbReference type="EMBL" id="KNC86411.1"/>
    </source>
</evidence>
<keyword evidence="7" id="KW-0460">Magnesium</keyword>
<reference evidence="11 12" key="1">
    <citation type="submission" date="2011-02" db="EMBL/GenBank/DDBJ databases">
        <title>The Genome Sequence of Sphaeroforma arctica JP610.</title>
        <authorList>
            <consortium name="The Broad Institute Genome Sequencing Platform"/>
            <person name="Russ C."/>
            <person name="Cuomo C."/>
            <person name="Young S.K."/>
            <person name="Zeng Q."/>
            <person name="Gargeya S."/>
            <person name="Alvarado L."/>
            <person name="Berlin A."/>
            <person name="Chapman S.B."/>
            <person name="Chen Z."/>
            <person name="Freedman E."/>
            <person name="Gellesch M."/>
            <person name="Goldberg J."/>
            <person name="Griggs A."/>
            <person name="Gujja S."/>
            <person name="Heilman E."/>
            <person name="Heiman D."/>
            <person name="Howarth C."/>
            <person name="Mehta T."/>
            <person name="Neiman D."/>
            <person name="Pearson M."/>
            <person name="Roberts A."/>
            <person name="Saif S."/>
            <person name="Shea T."/>
            <person name="Shenoy N."/>
            <person name="Sisk P."/>
            <person name="Stolte C."/>
            <person name="Sykes S."/>
            <person name="White J."/>
            <person name="Yandava C."/>
            <person name="Burger G."/>
            <person name="Gray M.W."/>
            <person name="Holland P.W.H."/>
            <person name="King N."/>
            <person name="Lang F.B.F."/>
            <person name="Roger A.J."/>
            <person name="Ruiz-Trillo I."/>
            <person name="Haas B."/>
            <person name="Nusbaum C."/>
            <person name="Birren B."/>
        </authorList>
    </citation>
    <scope>NUCLEOTIDE SEQUENCE [LARGE SCALE GENOMIC DNA]</scope>
    <source>
        <strain evidence="11 12">JP610</strain>
    </source>
</reference>
<comment type="cofactor">
    <cofactor evidence="1">
        <name>Mg(2+)</name>
        <dbReference type="ChEBI" id="CHEBI:18420"/>
    </cofactor>
</comment>
<dbReference type="Pfam" id="PF09297">
    <property type="entry name" value="Zn_ribbon_NUD"/>
    <property type="match status" value="1"/>
</dbReference>
<sequence>MRVNLLCARPNLIFGNRGINTWSLRRSPTAAIANSFTQPTALSFKMDAKTEKPSHHFHRELSNVFAQSPLDRLNNHRANGSKFFIPRQTSDDFALLLFRDRKPLLRTTTKQEDGKDKKSTQLFWLTGAQYDAMAAKMGWVSRSVSGEDLLFLGEWDQQRNGSNGSNQCFTLKVESTIEEEAIFSAIVESSTEKLDAESLKFTNLRDVTVIRNHLSPEDGAVAAHAQALLHFHASHAYCGTCGQPTHSYEGGSKRICSRNTKARSKYDELNELGEGDTTKALCRGEWFPRTDPVVICIVIDLEREMCMLGRQAVWPKGMYSALAGFMEHGESIEDACRRELGEEAGVMIDTVRYHSSQPWPYPYSLMIGCIGIGDSTLPVTVDTNELEDARWFDRQQVHDLVYMGKTRKEEVDGESMTRYFMPPSGAIAYHLVKGALDVWDQHKGAIKVPDAHLEAKE</sequence>
<organism evidence="11 12">
    <name type="scientific">Sphaeroforma arctica JP610</name>
    <dbReference type="NCBI Taxonomy" id="667725"/>
    <lineage>
        <taxon>Eukaryota</taxon>
        <taxon>Ichthyosporea</taxon>
        <taxon>Ichthyophonida</taxon>
        <taxon>Sphaeroforma</taxon>
    </lineage>
</organism>
<dbReference type="InterPro" id="IPR015375">
    <property type="entry name" value="NADH_PPase-like_N"/>
</dbReference>
<evidence type="ECO:0000256" key="4">
    <source>
        <dbReference type="ARBA" id="ARBA00012381"/>
    </source>
</evidence>